<dbReference type="GO" id="GO:0012505">
    <property type="term" value="C:endomembrane system"/>
    <property type="evidence" value="ECO:0007669"/>
    <property type="project" value="UniProtKB-SubCell"/>
</dbReference>
<name>A0A7L6N637_9MOLU</name>
<dbReference type="PANTHER" id="PTHR43337">
    <property type="entry name" value="XANTHINE/URACIL PERMEASE C887.17-RELATED"/>
    <property type="match status" value="1"/>
</dbReference>
<organism evidence="8 9">
    <name type="scientific">Hujiaoplasma nucleasis</name>
    <dbReference type="NCBI Taxonomy" id="2725268"/>
    <lineage>
        <taxon>Bacteria</taxon>
        <taxon>Bacillati</taxon>
        <taxon>Mycoplasmatota</taxon>
        <taxon>Mollicutes</taxon>
        <taxon>Candidatus Izemoplasmatales</taxon>
        <taxon>Hujiaoplasmataceae</taxon>
        <taxon>Hujiaoplasma</taxon>
    </lineage>
</organism>
<feature type="transmembrane region" description="Helical" evidence="7">
    <location>
        <begin position="332"/>
        <end position="351"/>
    </location>
</feature>
<protein>
    <submittedName>
        <fullName evidence="8">NCS2 family permease</fullName>
    </submittedName>
</protein>
<feature type="transmembrane region" description="Helical" evidence="7">
    <location>
        <begin position="407"/>
        <end position="427"/>
    </location>
</feature>
<evidence type="ECO:0000256" key="7">
    <source>
        <dbReference type="SAM" id="Phobius"/>
    </source>
</evidence>
<evidence type="ECO:0000256" key="5">
    <source>
        <dbReference type="ARBA" id="ARBA00022989"/>
    </source>
</evidence>
<feature type="transmembrane region" description="Helical" evidence="7">
    <location>
        <begin position="306"/>
        <end position="326"/>
    </location>
</feature>
<evidence type="ECO:0000256" key="2">
    <source>
        <dbReference type="ARBA" id="ARBA00005697"/>
    </source>
</evidence>
<keyword evidence="4 7" id="KW-0812">Transmembrane</keyword>
<evidence type="ECO:0000256" key="3">
    <source>
        <dbReference type="ARBA" id="ARBA00022448"/>
    </source>
</evidence>
<dbReference type="EMBL" id="CP051151">
    <property type="protein sequence ID" value="QLY40962.1"/>
    <property type="molecule type" value="Genomic_DNA"/>
</dbReference>
<feature type="transmembrane region" description="Helical" evidence="7">
    <location>
        <begin position="228"/>
        <end position="251"/>
    </location>
</feature>
<dbReference type="PANTHER" id="PTHR43337:SF1">
    <property type="entry name" value="XANTHINE_URACIL PERMEASE C887.17-RELATED"/>
    <property type="match status" value="1"/>
</dbReference>
<feature type="transmembrane region" description="Helical" evidence="7">
    <location>
        <begin position="141"/>
        <end position="161"/>
    </location>
</feature>
<gene>
    <name evidence="8" type="ORF">HF295_03155</name>
</gene>
<keyword evidence="6 7" id="KW-0472">Membrane</keyword>
<comment type="similarity">
    <text evidence="2">Belongs to the nucleobase:cation symporter-2 (NCS2) (TC 2.A.40) family. Azg-like subfamily.</text>
</comment>
<dbReference type="KEGG" id="tbk:HF295_03155"/>
<evidence type="ECO:0000256" key="4">
    <source>
        <dbReference type="ARBA" id="ARBA00022692"/>
    </source>
</evidence>
<feature type="transmembrane region" description="Helical" evidence="7">
    <location>
        <begin position="385"/>
        <end position="400"/>
    </location>
</feature>
<dbReference type="Pfam" id="PF00860">
    <property type="entry name" value="Xan_ur_permease"/>
    <property type="match status" value="1"/>
</dbReference>
<dbReference type="GO" id="GO:0005345">
    <property type="term" value="F:purine nucleobase transmembrane transporter activity"/>
    <property type="evidence" value="ECO:0007669"/>
    <property type="project" value="TreeGrafter"/>
</dbReference>
<accession>A0A7L6N637</accession>
<feature type="transmembrane region" description="Helical" evidence="7">
    <location>
        <begin position="20"/>
        <end position="41"/>
    </location>
</feature>
<keyword evidence="9" id="KW-1185">Reference proteome</keyword>
<proteinExistence type="inferred from homology"/>
<dbReference type="Proteomes" id="UP000512167">
    <property type="component" value="Chromosome"/>
</dbReference>
<dbReference type="GO" id="GO:0005886">
    <property type="term" value="C:plasma membrane"/>
    <property type="evidence" value="ECO:0007669"/>
    <property type="project" value="TreeGrafter"/>
</dbReference>
<reference evidence="8 9" key="1">
    <citation type="submission" date="2020-04" db="EMBL/GenBank/DDBJ databases">
        <authorList>
            <person name="Zheng R.K."/>
            <person name="Sun C.M."/>
        </authorList>
    </citation>
    <scope>NUCLEOTIDE SEQUENCE [LARGE SCALE GENOMIC DNA]</scope>
    <source>
        <strain evidence="9">zrk29</strain>
    </source>
</reference>
<feature type="transmembrane region" description="Helical" evidence="7">
    <location>
        <begin position="74"/>
        <end position="92"/>
    </location>
</feature>
<sequence length="428" mass="44881">MVYILPVNAGILSTGTGLTFGSVFAATAIAAGVASILMGLLANYPIALASGMGVNAFFTYTVVLTLGFSAYEALAATFISGVLFLIISLTGLRKTVINAIPKNLKLAIGAGIGFFIAFIGLKNGGIIVDHGVTFVTLGDLSHPTVLLALFGILLGFGFMAYNKKITSFAIILSIVITGLVGVLLGLIFPSLADVMPGLTNENAGSISDMGDVFGKAITSIPDLLSKPMAYAVIFTFLFIDFFDTSGTLVAVGHDANLFDANGELINGEKALVADATGTIVGSIFGTSTVTSFIESSTGIKQGARTGLSATVVGVLFLLSLLIYPAFGFVGDVNGLSPVTAVALVYVGALMISSLKEIDWNDHVIVPVTFITVMIMLLAYSIHDGIAFGFIFYTLMMLIAGRKKELNLTIYILAALFVINYFIYFVIIL</sequence>
<evidence type="ECO:0000256" key="6">
    <source>
        <dbReference type="ARBA" id="ARBA00023136"/>
    </source>
</evidence>
<feature type="transmembrane region" description="Helical" evidence="7">
    <location>
        <begin position="168"/>
        <end position="188"/>
    </location>
</feature>
<evidence type="ECO:0000256" key="1">
    <source>
        <dbReference type="ARBA" id="ARBA00004127"/>
    </source>
</evidence>
<keyword evidence="5 7" id="KW-1133">Transmembrane helix</keyword>
<comment type="subcellular location">
    <subcellularLocation>
        <location evidence="1">Endomembrane system</location>
        <topology evidence="1">Multi-pass membrane protein</topology>
    </subcellularLocation>
</comment>
<feature type="transmembrane region" description="Helical" evidence="7">
    <location>
        <begin position="48"/>
        <end position="68"/>
    </location>
</feature>
<dbReference type="AlphaFoldDB" id="A0A7L6N637"/>
<feature type="transmembrane region" description="Helical" evidence="7">
    <location>
        <begin position="104"/>
        <end position="121"/>
    </location>
</feature>
<evidence type="ECO:0000313" key="8">
    <source>
        <dbReference type="EMBL" id="QLY40962.1"/>
    </source>
</evidence>
<dbReference type="InterPro" id="IPR045018">
    <property type="entry name" value="Azg-like"/>
</dbReference>
<dbReference type="InterPro" id="IPR006043">
    <property type="entry name" value="NCS2"/>
</dbReference>
<evidence type="ECO:0000313" key="9">
    <source>
        <dbReference type="Proteomes" id="UP000512167"/>
    </source>
</evidence>
<keyword evidence="3" id="KW-0813">Transport</keyword>